<proteinExistence type="predicted"/>
<accession>A0ACC1JEW2</accession>
<protein>
    <submittedName>
        <fullName evidence="1">Uncharacterized protein</fullName>
    </submittedName>
</protein>
<gene>
    <name evidence="1" type="ORF">FBU59_001240</name>
</gene>
<sequence length="325" mass="36464">MNIYVFGSSKLPCAIGVFALVAVFTLALLLLNSHHIGIVPPHEIKGVYADALNSTLGFHKVYATYNSTDALSQDNLKAIADLLNIQVKHIPKSTLEEADKQRNKHGYLASVTDVAEFLTHMSIYRDMAESNIQTALILDSSIDVELDLKMRLASALGNGIARSYDILFVGRQFSEQSEPKADDVSMILTQTKSTRSSSERCSRHWTKANFLSRQPSAFRTTYPHGTYAYAVNNRLARRLLRRLPSRMAKEEHDLDYVLADTAMVGLSIAYSVAPPPITKVVGDQNSRRIMQQYLARSTLHAISLRDDNPNEYPPYLDWLDIWSDE</sequence>
<evidence type="ECO:0000313" key="1">
    <source>
        <dbReference type="EMBL" id="KAJ1949219.1"/>
    </source>
</evidence>
<comment type="caution">
    <text evidence="1">The sequence shown here is derived from an EMBL/GenBank/DDBJ whole genome shotgun (WGS) entry which is preliminary data.</text>
</comment>
<organism evidence="1 2">
    <name type="scientific">Linderina macrospora</name>
    <dbReference type="NCBI Taxonomy" id="4868"/>
    <lineage>
        <taxon>Eukaryota</taxon>
        <taxon>Fungi</taxon>
        <taxon>Fungi incertae sedis</taxon>
        <taxon>Zoopagomycota</taxon>
        <taxon>Kickxellomycotina</taxon>
        <taxon>Kickxellomycetes</taxon>
        <taxon>Kickxellales</taxon>
        <taxon>Kickxellaceae</taxon>
        <taxon>Linderina</taxon>
    </lineage>
</organism>
<keyword evidence="2" id="KW-1185">Reference proteome</keyword>
<dbReference type="EMBL" id="JANBPW010000512">
    <property type="protein sequence ID" value="KAJ1949219.1"/>
    <property type="molecule type" value="Genomic_DNA"/>
</dbReference>
<dbReference type="Proteomes" id="UP001150603">
    <property type="component" value="Unassembled WGS sequence"/>
</dbReference>
<evidence type="ECO:0000313" key="2">
    <source>
        <dbReference type="Proteomes" id="UP001150603"/>
    </source>
</evidence>
<reference evidence="1" key="1">
    <citation type="submission" date="2022-07" db="EMBL/GenBank/DDBJ databases">
        <title>Phylogenomic reconstructions and comparative analyses of Kickxellomycotina fungi.</title>
        <authorList>
            <person name="Reynolds N.K."/>
            <person name="Stajich J.E."/>
            <person name="Barry K."/>
            <person name="Grigoriev I.V."/>
            <person name="Crous P."/>
            <person name="Smith M.E."/>
        </authorList>
    </citation>
    <scope>NUCLEOTIDE SEQUENCE</scope>
    <source>
        <strain evidence="1">NRRL 5244</strain>
    </source>
</reference>
<name>A0ACC1JEW2_9FUNG</name>